<evidence type="ECO:0000256" key="1">
    <source>
        <dbReference type="ARBA" id="ARBA00004429"/>
    </source>
</evidence>
<organism evidence="9 10">
    <name type="scientific">Oceanisphaera psychrotolerans</name>
    <dbReference type="NCBI Taxonomy" id="1414654"/>
    <lineage>
        <taxon>Bacteria</taxon>
        <taxon>Pseudomonadati</taxon>
        <taxon>Pseudomonadota</taxon>
        <taxon>Gammaproteobacteria</taxon>
        <taxon>Aeromonadales</taxon>
        <taxon>Aeromonadaceae</taxon>
        <taxon>Oceanisphaera</taxon>
    </lineage>
</organism>
<dbReference type="OrthoDB" id="5596500at2"/>
<feature type="transmembrane region" description="Helical" evidence="7">
    <location>
        <begin position="6"/>
        <end position="34"/>
    </location>
</feature>
<feature type="transmembrane region" description="Helical" evidence="7">
    <location>
        <begin position="312"/>
        <end position="330"/>
    </location>
</feature>
<feature type="transmembrane region" description="Helical" evidence="7">
    <location>
        <begin position="213"/>
        <end position="236"/>
    </location>
</feature>
<feature type="transmembrane region" description="Helical" evidence="7">
    <location>
        <begin position="170"/>
        <end position="192"/>
    </location>
</feature>
<dbReference type="InterPro" id="IPR010656">
    <property type="entry name" value="DctM"/>
</dbReference>
<dbReference type="NCBIfam" id="TIGR00786">
    <property type="entry name" value="dctM"/>
    <property type="match status" value="1"/>
</dbReference>
<feature type="transmembrane region" description="Helical" evidence="7">
    <location>
        <begin position="272"/>
        <end position="292"/>
    </location>
</feature>
<keyword evidence="5 7" id="KW-1133">Transmembrane helix</keyword>
<dbReference type="AlphaFoldDB" id="A0A1J4QD45"/>
<dbReference type="EMBL" id="MDKE01000025">
    <property type="protein sequence ID" value="OIN08846.1"/>
    <property type="molecule type" value="Genomic_DNA"/>
</dbReference>
<feature type="transmembrane region" description="Helical" evidence="7">
    <location>
        <begin position="46"/>
        <end position="69"/>
    </location>
</feature>
<feature type="transmembrane region" description="Helical" evidence="7">
    <location>
        <begin position="396"/>
        <end position="420"/>
    </location>
</feature>
<dbReference type="Proteomes" id="UP000243073">
    <property type="component" value="Unassembled WGS sequence"/>
</dbReference>
<dbReference type="PIRSF" id="PIRSF006066">
    <property type="entry name" value="HI0050"/>
    <property type="match status" value="1"/>
</dbReference>
<gene>
    <name evidence="9" type="ORF">BFR47_15140</name>
</gene>
<comment type="function">
    <text evidence="7">Part of the tripartite ATP-independent periplasmic (TRAP) transport system.</text>
</comment>
<feature type="transmembrane region" description="Helical" evidence="7">
    <location>
        <begin position="335"/>
        <end position="352"/>
    </location>
</feature>
<feature type="transmembrane region" description="Helical" evidence="7">
    <location>
        <begin position="242"/>
        <end position="260"/>
    </location>
</feature>
<dbReference type="PANTHER" id="PTHR33362">
    <property type="entry name" value="SIALIC ACID TRAP TRANSPORTER PERMEASE PROTEIN SIAT-RELATED"/>
    <property type="match status" value="1"/>
</dbReference>
<dbReference type="GO" id="GO:0005886">
    <property type="term" value="C:plasma membrane"/>
    <property type="evidence" value="ECO:0007669"/>
    <property type="project" value="UniProtKB-SubCell"/>
</dbReference>
<evidence type="ECO:0000256" key="5">
    <source>
        <dbReference type="ARBA" id="ARBA00022989"/>
    </source>
</evidence>
<evidence type="ECO:0000313" key="9">
    <source>
        <dbReference type="EMBL" id="OIN08846.1"/>
    </source>
</evidence>
<evidence type="ECO:0000256" key="4">
    <source>
        <dbReference type="ARBA" id="ARBA00022692"/>
    </source>
</evidence>
<keyword evidence="6 7" id="KW-0472">Membrane</keyword>
<comment type="subcellular location">
    <subcellularLocation>
        <location evidence="1 7">Cell inner membrane</location>
        <topology evidence="1 7">Multi-pass membrane protein</topology>
    </subcellularLocation>
</comment>
<evidence type="ECO:0000313" key="10">
    <source>
        <dbReference type="Proteomes" id="UP000243073"/>
    </source>
</evidence>
<reference evidence="9 10" key="1">
    <citation type="submission" date="2016-07" db="EMBL/GenBank/DDBJ databases">
        <title>Draft Genome Sequence of Oceanisphaera psychrotolerans, isolated from coastal sediment samples.</title>
        <authorList>
            <person name="Zhuo S."/>
            <person name="Ruan Z."/>
        </authorList>
    </citation>
    <scope>NUCLEOTIDE SEQUENCE [LARGE SCALE GENOMIC DNA]</scope>
    <source>
        <strain evidence="9 10">LAM-WHM-ZC</strain>
    </source>
</reference>
<name>A0A1J4QD45_9GAMM</name>
<evidence type="ECO:0000256" key="2">
    <source>
        <dbReference type="ARBA" id="ARBA00022475"/>
    </source>
</evidence>
<proteinExistence type="inferred from homology"/>
<dbReference type="Pfam" id="PF06808">
    <property type="entry name" value="DctM"/>
    <property type="match status" value="1"/>
</dbReference>
<feature type="transmembrane region" description="Helical" evidence="7">
    <location>
        <begin position="358"/>
        <end position="384"/>
    </location>
</feature>
<comment type="caution">
    <text evidence="9">The sequence shown here is derived from an EMBL/GenBank/DDBJ whole genome shotgun (WGS) entry which is preliminary data.</text>
</comment>
<evidence type="ECO:0000256" key="3">
    <source>
        <dbReference type="ARBA" id="ARBA00022519"/>
    </source>
</evidence>
<dbReference type="PANTHER" id="PTHR33362:SF2">
    <property type="entry name" value="TRAP TRANSPORTER LARGE PERMEASE PROTEIN"/>
    <property type="match status" value="1"/>
</dbReference>
<dbReference type="GO" id="GO:0022857">
    <property type="term" value="F:transmembrane transporter activity"/>
    <property type="evidence" value="ECO:0007669"/>
    <property type="project" value="UniProtKB-UniRule"/>
</dbReference>
<protein>
    <recommendedName>
        <fullName evidence="7">TRAP transporter large permease protein</fullName>
    </recommendedName>
</protein>
<keyword evidence="7" id="KW-0813">Transport</keyword>
<dbReference type="RefSeq" id="WP_071473005.1">
    <property type="nucleotide sequence ID" value="NZ_MDKE01000025.1"/>
</dbReference>
<keyword evidence="4 7" id="KW-0812">Transmembrane</keyword>
<evidence type="ECO:0000256" key="7">
    <source>
        <dbReference type="RuleBase" id="RU369079"/>
    </source>
</evidence>
<accession>A0A1J4QD45</accession>
<feature type="transmembrane region" description="Helical" evidence="7">
    <location>
        <begin position="102"/>
        <end position="123"/>
    </location>
</feature>
<comment type="similarity">
    <text evidence="7">Belongs to the TRAP transporter large permease family.</text>
</comment>
<sequence length="428" mass="45048">MTLAMFASFLIHVLLGLPLFIALLVTAVVGFLFIDPSMIGRMVPQQFFGGINVFSLMAIPLFILAGNLMNSAGLTQQLMTLARVLVGHLRGGLGYVNVVSSVFFAGVNGSAVADTSALGSLLVPAMKKEGYSASYAAGLTAGSSLIGPIIPPSIFMILYASLTNTSVGSLFLAGVIPGLVLGMAFMGMNWLYARKAQLPVSEQRPSRAVFLQALLGAIPALLAPFIIVGGIVFGVVTPTESGALTVAYVALAGLIGRQLSWDRLWSALVETARLTSAIFLIMAASAVISWLLSYAQVPKAFAVLFDPLLEQPILVLLLLSLITFVTGMFMEEVSALMLLTPIFLPVAMAANIDPVHLGIIITLNITIALITPPMGACVFVAAAVSKLEITALFKTIWPFVAVALGVLLLLILFPSLTLWLPTVLGADS</sequence>
<dbReference type="InterPro" id="IPR004681">
    <property type="entry name" value="TRAP_DctM"/>
</dbReference>
<comment type="subunit">
    <text evidence="7">The complex comprises the extracytoplasmic solute receptor protein and the two transmembrane proteins.</text>
</comment>
<evidence type="ECO:0000259" key="8">
    <source>
        <dbReference type="Pfam" id="PF06808"/>
    </source>
</evidence>
<keyword evidence="10" id="KW-1185">Reference proteome</keyword>
<keyword evidence="3 7" id="KW-0997">Cell inner membrane</keyword>
<feature type="transmembrane region" description="Helical" evidence="7">
    <location>
        <begin position="135"/>
        <end position="158"/>
    </location>
</feature>
<dbReference type="STRING" id="1414654.BFR47_15140"/>
<keyword evidence="2" id="KW-1003">Cell membrane</keyword>
<evidence type="ECO:0000256" key="6">
    <source>
        <dbReference type="ARBA" id="ARBA00023136"/>
    </source>
</evidence>
<feature type="domain" description="TRAP C4-dicarboxylate transport system permease DctM subunit" evidence="8">
    <location>
        <begin position="6"/>
        <end position="415"/>
    </location>
</feature>